<dbReference type="InterPro" id="IPR039171">
    <property type="entry name" value="Cwc2/Slt11"/>
</dbReference>
<feature type="region of interest" description="Disordered" evidence="2">
    <location>
        <begin position="294"/>
        <end position="316"/>
    </location>
</feature>
<dbReference type="PANTHER" id="PTHR14089:SF6">
    <property type="entry name" value="PRE-MRNA-SPLICING FACTOR RBM22"/>
    <property type="match status" value="1"/>
</dbReference>
<proteinExistence type="predicted"/>
<dbReference type="InterPro" id="IPR035979">
    <property type="entry name" value="RBD_domain_sf"/>
</dbReference>
<evidence type="ECO:0000313" key="4">
    <source>
        <dbReference type="Proteomes" id="UP000823775"/>
    </source>
</evidence>
<keyword evidence="4" id="KW-1185">Reference proteome</keyword>
<dbReference type="PANTHER" id="PTHR14089">
    <property type="entry name" value="PRE-MRNA-SPLICING FACTOR RBM22"/>
    <property type="match status" value="1"/>
</dbReference>
<comment type="caution">
    <text evidence="3">The sequence shown here is derived from an EMBL/GenBank/DDBJ whole genome shotgun (WGS) entry which is preliminary data.</text>
</comment>
<feature type="region of interest" description="Disordered" evidence="2">
    <location>
        <begin position="1"/>
        <end position="21"/>
    </location>
</feature>
<protein>
    <recommendedName>
        <fullName evidence="5">RRM domain-containing protein</fullName>
    </recommendedName>
</protein>
<reference evidence="3 4" key="1">
    <citation type="journal article" date="2021" name="BMC Genomics">
        <title>Datura genome reveals duplications of psychoactive alkaloid biosynthetic genes and high mutation rate following tissue culture.</title>
        <authorList>
            <person name="Rajewski A."/>
            <person name="Carter-House D."/>
            <person name="Stajich J."/>
            <person name="Litt A."/>
        </authorList>
    </citation>
    <scope>NUCLEOTIDE SEQUENCE [LARGE SCALE GENOMIC DNA]</scope>
    <source>
        <strain evidence="3">AR-01</strain>
    </source>
</reference>
<evidence type="ECO:0008006" key="5">
    <source>
        <dbReference type="Google" id="ProtNLM"/>
    </source>
</evidence>
<evidence type="ECO:0000313" key="3">
    <source>
        <dbReference type="EMBL" id="MCD7459284.1"/>
    </source>
</evidence>
<dbReference type="Proteomes" id="UP000823775">
    <property type="component" value="Unassembled WGS sequence"/>
</dbReference>
<dbReference type="EMBL" id="JACEIK010000574">
    <property type="protein sequence ID" value="MCD7459284.1"/>
    <property type="molecule type" value="Genomic_DNA"/>
</dbReference>
<gene>
    <name evidence="3" type="ORF">HAX54_040543</name>
</gene>
<accession>A0ABS8SK37</accession>
<name>A0ABS8SK37_DATST</name>
<evidence type="ECO:0000256" key="1">
    <source>
        <dbReference type="ARBA" id="ARBA00022884"/>
    </source>
</evidence>
<organism evidence="3 4">
    <name type="scientific">Datura stramonium</name>
    <name type="common">Jimsonweed</name>
    <name type="synonym">Common thornapple</name>
    <dbReference type="NCBI Taxonomy" id="4076"/>
    <lineage>
        <taxon>Eukaryota</taxon>
        <taxon>Viridiplantae</taxon>
        <taxon>Streptophyta</taxon>
        <taxon>Embryophyta</taxon>
        <taxon>Tracheophyta</taxon>
        <taxon>Spermatophyta</taxon>
        <taxon>Magnoliopsida</taxon>
        <taxon>eudicotyledons</taxon>
        <taxon>Gunneridae</taxon>
        <taxon>Pentapetalae</taxon>
        <taxon>asterids</taxon>
        <taxon>lamiids</taxon>
        <taxon>Solanales</taxon>
        <taxon>Solanaceae</taxon>
        <taxon>Solanoideae</taxon>
        <taxon>Datureae</taxon>
        <taxon>Datura</taxon>
    </lineage>
</organism>
<sequence length="372" mass="41939">MTRSARYAHDPSQCSDGGLVGMQDTKKSEISDLQQVEECLSVCLLDLGMARAGIDYESSYGKVRANDTILKLQRTTPYYKRNRAHVCSFYARSMHKRFGCPYRHEMPETEVSQQNIRTVTIELMILWRWKLPNKAGEMPSLEPLMVSIRTLYVGGVDAESRGCAFVTYTTREGAEKAAEELANKLNQLPPPQALRNNPYRAILQQLQCLSRKEHIIRQWILQRMGAVVPSQEGLLVQLQSGPENKIGSEKHPQGQHYAYPPAPPPQGQFYPPYYPPPWVYAYHRLHIISSIPALSSHQTTSPPPAGEQAAYQQKPQPVAAETTTLISSVLSKLLWSGRICHSPDLESLGLRSETRPFCLFWYATRCSMSFGA</sequence>
<keyword evidence="1" id="KW-0694">RNA-binding</keyword>
<evidence type="ECO:0000256" key="2">
    <source>
        <dbReference type="SAM" id="MobiDB-lite"/>
    </source>
</evidence>
<dbReference type="SUPFAM" id="SSF54928">
    <property type="entry name" value="RNA-binding domain, RBD"/>
    <property type="match status" value="1"/>
</dbReference>